<evidence type="ECO:0000256" key="2">
    <source>
        <dbReference type="SAM" id="SignalP"/>
    </source>
</evidence>
<keyword evidence="1" id="KW-0472">Membrane</keyword>
<name>A0A7W9N0U2_9MICC</name>
<keyword evidence="1" id="KW-1133">Transmembrane helix</keyword>
<dbReference type="Proteomes" id="UP000567246">
    <property type="component" value="Unassembled WGS sequence"/>
</dbReference>
<proteinExistence type="predicted"/>
<protein>
    <recommendedName>
        <fullName evidence="3">DUF4397 domain-containing protein</fullName>
    </recommendedName>
</protein>
<dbReference type="EMBL" id="JACHMW010000001">
    <property type="protein sequence ID" value="MBB5849133.1"/>
    <property type="molecule type" value="Genomic_DNA"/>
</dbReference>
<keyword evidence="1" id="KW-0812">Transmembrane</keyword>
<gene>
    <name evidence="4" type="ORF">HDA33_001697</name>
</gene>
<sequence>MRKALPTAVTAAIGLALVAPLAAAAQEGDTAALSVLHGVPDLTVDVYVDGELTLDDFTPGSLAGPLELPAGDYEVAITAGDAEDDSAPVLGPVDLTLAGGGDYTAAAHLDAQGNPTVTAFENDTTPVAAGEGRLTVRHIAAAPAVDVWADGAVAVPGLANPDEAALELPAATLEAAVSVAGTTDPVIGPADVEVAEGVNTVVYAWGSATDETLALATQTVEGLQSAPENVNAGMAPAAQDDTALYAGAGVAALALLAGGAMAVRRKAAVRA</sequence>
<evidence type="ECO:0000256" key="1">
    <source>
        <dbReference type="SAM" id="Phobius"/>
    </source>
</evidence>
<dbReference type="RefSeq" id="WP_184172540.1">
    <property type="nucleotide sequence ID" value="NZ_BAABAG010000013.1"/>
</dbReference>
<feature type="signal peptide" evidence="2">
    <location>
        <begin position="1"/>
        <end position="24"/>
    </location>
</feature>
<feature type="domain" description="DUF4397" evidence="3">
    <location>
        <begin position="31"/>
        <end position="147"/>
    </location>
</feature>
<keyword evidence="2" id="KW-0732">Signal</keyword>
<feature type="chain" id="PRO_5039108317" description="DUF4397 domain-containing protein" evidence="2">
    <location>
        <begin position="25"/>
        <end position="271"/>
    </location>
</feature>
<evidence type="ECO:0000313" key="4">
    <source>
        <dbReference type="EMBL" id="MBB5849133.1"/>
    </source>
</evidence>
<evidence type="ECO:0000313" key="5">
    <source>
        <dbReference type="Proteomes" id="UP000567246"/>
    </source>
</evidence>
<dbReference type="AlphaFoldDB" id="A0A7W9N0U2"/>
<organism evidence="4 5">
    <name type="scientific">Micrococcus endophyticus</name>
    <dbReference type="NCBI Taxonomy" id="455343"/>
    <lineage>
        <taxon>Bacteria</taxon>
        <taxon>Bacillati</taxon>
        <taxon>Actinomycetota</taxon>
        <taxon>Actinomycetes</taxon>
        <taxon>Micrococcales</taxon>
        <taxon>Micrococcaceae</taxon>
        <taxon>Micrococcus</taxon>
    </lineage>
</organism>
<reference evidence="4 5" key="1">
    <citation type="submission" date="2020-08" db="EMBL/GenBank/DDBJ databases">
        <title>Sequencing the genomes of 1000 actinobacteria strains.</title>
        <authorList>
            <person name="Klenk H.-P."/>
        </authorList>
    </citation>
    <scope>NUCLEOTIDE SEQUENCE [LARGE SCALE GENOMIC DNA]</scope>
    <source>
        <strain evidence="4 5">DSM 17945</strain>
    </source>
</reference>
<dbReference type="InterPro" id="IPR025510">
    <property type="entry name" value="DUF4397"/>
</dbReference>
<dbReference type="Pfam" id="PF14344">
    <property type="entry name" value="DUF4397"/>
    <property type="match status" value="1"/>
</dbReference>
<evidence type="ECO:0000259" key="3">
    <source>
        <dbReference type="Pfam" id="PF14344"/>
    </source>
</evidence>
<keyword evidence="5" id="KW-1185">Reference proteome</keyword>
<accession>A0A7W9N0U2</accession>
<feature type="transmembrane region" description="Helical" evidence="1">
    <location>
        <begin position="243"/>
        <end position="263"/>
    </location>
</feature>
<comment type="caution">
    <text evidence="4">The sequence shown here is derived from an EMBL/GenBank/DDBJ whole genome shotgun (WGS) entry which is preliminary data.</text>
</comment>